<feature type="non-terminal residue" evidence="2">
    <location>
        <position position="1"/>
    </location>
</feature>
<reference evidence="2" key="1">
    <citation type="submission" date="2023-06" db="EMBL/GenBank/DDBJ databases">
        <authorList>
            <person name="Delattre M."/>
        </authorList>
    </citation>
    <scope>NUCLEOTIDE SEQUENCE</scope>
    <source>
        <strain evidence="2">AF72</strain>
    </source>
</reference>
<accession>A0AA36D7K8</accession>
<keyword evidence="3" id="KW-1185">Reference proteome</keyword>
<name>A0AA36D7K8_9BILA</name>
<dbReference type="Proteomes" id="UP001177023">
    <property type="component" value="Unassembled WGS sequence"/>
</dbReference>
<proteinExistence type="predicted"/>
<evidence type="ECO:0000313" key="2">
    <source>
        <dbReference type="EMBL" id="CAJ0581189.1"/>
    </source>
</evidence>
<evidence type="ECO:0000313" key="3">
    <source>
        <dbReference type="Proteomes" id="UP001177023"/>
    </source>
</evidence>
<feature type="region of interest" description="Disordered" evidence="1">
    <location>
        <begin position="98"/>
        <end position="120"/>
    </location>
</feature>
<comment type="caution">
    <text evidence="2">The sequence shown here is derived from an EMBL/GenBank/DDBJ whole genome shotgun (WGS) entry which is preliminary data.</text>
</comment>
<gene>
    <name evidence="2" type="ORF">MSPICULIGERA_LOCUS19355</name>
</gene>
<dbReference type="EMBL" id="CATQJA010002662">
    <property type="protein sequence ID" value="CAJ0581189.1"/>
    <property type="molecule type" value="Genomic_DNA"/>
</dbReference>
<protein>
    <submittedName>
        <fullName evidence="2">Uncharacterized protein</fullName>
    </submittedName>
</protein>
<sequence length="150" mass="16480">MTTEQHLLFQDQQLLIIFTEKQEADGSALAALMLSGAFGTHYFCPPPDPHPPRHHQMFPRLSLALLGLLLLILQFSSADLLEEDVPLSYVKKARPQGPLRFGKRKGPSGPLRFGKRGGGPHSSMLFEEPAGIPLDLFLIANTSTTTPQPL</sequence>
<evidence type="ECO:0000256" key="1">
    <source>
        <dbReference type="SAM" id="MobiDB-lite"/>
    </source>
</evidence>
<organism evidence="2 3">
    <name type="scientific">Mesorhabditis spiculigera</name>
    <dbReference type="NCBI Taxonomy" id="96644"/>
    <lineage>
        <taxon>Eukaryota</taxon>
        <taxon>Metazoa</taxon>
        <taxon>Ecdysozoa</taxon>
        <taxon>Nematoda</taxon>
        <taxon>Chromadorea</taxon>
        <taxon>Rhabditida</taxon>
        <taxon>Rhabditina</taxon>
        <taxon>Rhabditomorpha</taxon>
        <taxon>Rhabditoidea</taxon>
        <taxon>Rhabditidae</taxon>
        <taxon>Mesorhabditinae</taxon>
        <taxon>Mesorhabditis</taxon>
    </lineage>
</organism>
<dbReference type="AlphaFoldDB" id="A0AA36D7K8"/>